<dbReference type="HAMAP" id="MF_00379">
    <property type="entry name" value="GTPase_MnmE"/>
    <property type="match status" value="1"/>
</dbReference>
<dbReference type="InterPro" id="IPR025867">
    <property type="entry name" value="MnmE_helical"/>
</dbReference>
<evidence type="ECO:0000313" key="13">
    <source>
        <dbReference type="EMBL" id="GBF51080.1"/>
    </source>
</evidence>
<dbReference type="Pfam" id="PF10396">
    <property type="entry name" value="TrmE_N"/>
    <property type="match status" value="1"/>
</dbReference>
<dbReference type="InterPro" id="IPR006073">
    <property type="entry name" value="GTP-bd"/>
</dbReference>
<dbReference type="Gene3D" id="3.40.50.300">
    <property type="entry name" value="P-loop containing nucleotide triphosphate hydrolases"/>
    <property type="match status" value="1"/>
</dbReference>
<feature type="binding site" evidence="10">
    <location>
        <position position="256"/>
    </location>
    <ligand>
        <name>K(+)</name>
        <dbReference type="ChEBI" id="CHEBI:29103"/>
    </ligand>
</feature>
<evidence type="ECO:0000256" key="11">
    <source>
        <dbReference type="RuleBase" id="RU003313"/>
    </source>
</evidence>
<evidence type="ECO:0000256" key="3">
    <source>
        <dbReference type="ARBA" id="ARBA00022694"/>
    </source>
</evidence>
<comment type="subcellular location">
    <subcellularLocation>
        <location evidence="10">Cytoplasm</location>
    </subcellularLocation>
</comment>
<dbReference type="OrthoDB" id="9805918at2"/>
<dbReference type="InterPro" id="IPR018948">
    <property type="entry name" value="GTP-bd_TrmE_N"/>
</dbReference>
<name>A0A2P2E2I8_9LEPT</name>
<dbReference type="Pfam" id="PF01926">
    <property type="entry name" value="MMR_HSR1"/>
    <property type="match status" value="1"/>
</dbReference>
<evidence type="ECO:0000256" key="6">
    <source>
        <dbReference type="ARBA" id="ARBA00022801"/>
    </source>
</evidence>
<dbReference type="InterPro" id="IPR027266">
    <property type="entry name" value="TrmE/GcvT-like"/>
</dbReference>
<dbReference type="GO" id="GO:0002098">
    <property type="term" value="P:tRNA wobble uridine modification"/>
    <property type="evidence" value="ECO:0007669"/>
    <property type="project" value="TreeGrafter"/>
</dbReference>
<comment type="caution">
    <text evidence="13">The sequence shown here is derived from an EMBL/GenBank/DDBJ whole genome shotgun (WGS) entry which is preliminary data.</text>
</comment>
<dbReference type="InterPro" id="IPR027417">
    <property type="entry name" value="P-loop_NTPase"/>
</dbReference>
<comment type="function">
    <text evidence="10">Exhibits a very high intrinsic GTPase hydrolysis rate. Involved in the addition of a carboxymethylaminomethyl (cmnm) group at the wobble position (U34) of certain tRNAs, forming tRNA-cmnm(5)s(2)U34.</text>
</comment>
<accession>A0A2P2E2I8</accession>
<dbReference type="AlphaFoldDB" id="A0A2P2E2I8"/>
<dbReference type="SUPFAM" id="SSF52540">
    <property type="entry name" value="P-loop containing nucleoside triphosphate hydrolases"/>
    <property type="match status" value="1"/>
</dbReference>
<proteinExistence type="inferred from homology"/>
<feature type="binding site" evidence="10">
    <location>
        <position position="87"/>
    </location>
    <ligand>
        <name>(6S)-5-formyl-5,6,7,8-tetrahydrofolate</name>
        <dbReference type="ChEBI" id="CHEBI:57457"/>
    </ligand>
</feature>
<dbReference type="Proteomes" id="UP000245133">
    <property type="component" value="Unassembled WGS sequence"/>
</dbReference>
<feature type="binding site" evidence="10">
    <location>
        <position position="232"/>
    </location>
    <ligand>
        <name>K(+)</name>
        <dbReference type="ChEBI" id="CHEBI:29103"/>
    </ligand>
</feature>
<dbReference type="GO" id="GO:0005829">
    <property type="term" value="C:cytosol"/>
    <property type="evidence" value="ECO:0007669"/>
    <property type="project" value="TreeGrafter"/>
</dbReference>
<dbReference type="EC" id="3.6.-.-" evidence="10"/>
<dbReference type="Pfam" id="PF12631">
    <property type="entry name" value="MnmE_helical"/>
    <property type="match status" value="1"/>
</dbReference>
<comment type="cofactor">
    <cofactor evidence="10">
        <name>K(+)</name>
        <dbReference type="ChEBI" id="CHEBI:29103"/>
    </cofactor>
    <text evidence="10">Binds 1 potassium ion per subunit.</text>
</comment>
<feature type="binding site" evidence="10">
    <location>
        <position position="459"/>
    </location>
    <ligand>
        <name>(6S)-5-formyl-5,6,7,8-tetrahydrofolate</name>
        <dbReference type="ChEBI" id="CHEBI:57457"/>
    </ligand>
</feature>
<dbReference type="FunFam" id="3.40.50.300:FF:001376">
    <property type="entry name" value="tRNA modification GTPase MnmE"/>
    <property type="match status" value="1"/>
</dbReference>
<gene>
    <name evidence="10 13" type="primary">trmE</name>
    <name evidence="10" type="synonym">mnmE</name>
    <name evidence="13" type="ORF">LPTSP4_26110</name>
</gene>
<evidence type="ECO:0000256" key="7">
    <source>
        <dbReference type="ARBA" id="ARBA00022842"/>
    </source>
</evidence>
<evidence type="ECO:0000256" key="4">
    <source>
        <dbReference type="ARBA" id="ARBA00022723"/>
    </source>
</evidence>
<organism evidence="13 14">
    <name type="scientific">Leptospira ryugenii</name>
    <dbReference type="NCBI Taxonomy" id="1917863"/>
    <lineage>
        <taxon>Bacteria</taxon>
        <taxon>Pseudomonadati</taxon>
        <taxon>Spirochaetota</taxon>
        <taxon>Spirochaetia</taxon>
        <taxon>Leptospirales</taxon>
        <taxon>Leptospiraceae</taxon>
        <taxon>Leptospira</taxon>
    </lineage>
</organism>
<keyword evidence="5 10" id="KW-0547">Nucleotide-binding</keyword>
<feature type="binding site" evidence="10">
    <location>
        <position position="21"/>
    </location>
    <ligand>
        <name>(6S)-5-formyl-5,6,7,8-tetrahydrofolate</name>
        <dbReference type="ChEBI" id="CHEBI:57457"/>
    </ligand>
</feature>
<dbReference type="NCBIfam" id="TIGR00450">
    <property type="entry name" value="mnmE_trmE_thdF"/>
    <property type="match status" value="1"/>
</dbReference>
<comment type="subunit">
    <text evidence="10">Homodimer. Heterotetramer of two MnmE and two MnmG subunits.</text>
</comment>
<evidence type="ECO:0000256" key="1">
    <source>
        <dbReference type="ARBA" id="ARBA00011043"/>
    </source>
</evidence>
<dbReference type="Gene3D" id="1.20.120.430">
    <property type="entry name" value="tRNA modification GTPase MnmE domain 2"/>
    <property type="match status" value="1"/>
</dbReference>
<evidence type="ECO:0000256" key="10">
    <source>
        <dbReference type="HAMAP-Rule" id="MF_00379"/>
    </source>
</evidence>
<dbReference type="RefSeq" id="WP_108978119.1">
    <property type="nucleotide sequence ID" value="NZ_BFBB01000008.1"/>
</dbReference>
<dbReference type="InterPro" id="IPR005225">
    <property type="entry name" value="Small_GTP-bd"/>
</dbReference>
<feature type="binding site" evidence="10">
    <location>
        <position position="257"/>
    </location>
    <ligand>
        <name>Mg(2+)</name>
        <dbReference type="ChEBI" id="CHEBI:18420"/>
    </ligand>
</feature>
<keyword evidence="14" id="KW-1185">Reference proteome</keyword>
<feature type="binding site" evidence="10">
    <location>
        <begin position="276"/>
        <end position="279"/>
    </location>
    <ligand>
        <name>GTP</name>
        <dbReference type="ChEBI" id="CHEBI:37565"/>
    </ligand>
</feature>
<evidence type="ECO:0000256" key="8">
    <source>
        <dbReference type="ARBA" id="ARBA00022958"/>
    </source>
</evidence>
<evidence type="ECO:0000259" key="12">
    <source>
        <dbReference type="PROSITE" id="PS51709"/>
    </source>
</evidence>
<reference evidence="13 14" key="1">
    <citation type="submission" date="2018-02" db="EMBL/GenBank/DDBJ databases">
        <title>Novel Leptospira species isolated from soil and water in Japan.</title>
        <authorList>
            <person name="Nakao R."/>
            <person name="Masuzawa T."/>
        </authorList>
    </citation>
    <scope>NUCLEOTIDE SEQUENCE [LARGE SCALE GENOMIC DNA]</scope>
    <source>
        <strain evidence="13 14">YH101</strain>
    </source>
</reference>
<feature type="binding site" evidence="10">
    <location>
        <position position="251"/>
    </location>
    <ligand>
        <name>K(+)</name>
        <dbReference type="ChEBI" id="CHEBI:29103"/>
    </ligand>
</feature>
<dbReference type="PANTHER" id="PTHR42714:SF2">
    <property type="entry name" value="TRNA MODIFICATION GTPASE GTPBP3, MITOCHONDRIAL"/>
    <property type="match status" value="1"/>
</dbReference>
<dbReference type="CDD" id="cd14858">
    <property type="entry name" value="TrmE_N"/>
    <property type="match status" value="1"/>
</dbReference>
<feature type="binding site" evidence="10">
    <location>
        <position position="253"/>
    </location>
    <ligand>
        <name>K(+)</name>
        <dbReference type="ChEBI" id="CHEBI:29103"/>
    </ligand>
</feature>
<dbReference type="NCBIfam" id="TIGR00231">
    <property type="entry name" value="small_GTP"/>
    <property type="match status" value="1"/>
</dbReference>
<evidence type="ECO:0000256" key="9">
    <source>
        <dbReference type="ARBA" id="ARBA00023134"/>
    </source>
</evidence>
<feature type="binding site" evidence="10">
    <location>
        <position position="236"/>
    </location>
    <ligand>
        <name>Mg(2+)</name>
        <dbReference type="ChEBI" id="CHEBI:18420"/>
    </ligand>
</feature>
<dbReference type="GO" id="GO:0046872">
    <property type="term" value="F:metal ion binding"/>
    <property type="evidence" value="ECO:0007669"/>
    <property type="project" value="UniProtKB-KW"/>
</dbReference>
<keyword evidence="2 10" id="KW-0963">Cytoplasm</keyword>
<keyword evidence="4 10" id="KW-0479">Metal-binding</keyword>
<protein>
    <recommendedName>
        <fullName evidence="10">tRNA modification GTPase MnmE</fullName>
        <ecNumber evidence="10">3.6.-.-</ecNumber>
    </recommendedName>
</protein>
<evidence type="ECO:0000313" key="14">
    <source>
        <dbReference type="Proteomes" id="UP000245133"/>
    </source>
</evidence>
<sequence length="459" mass="51690">MIDTIAALSTAQGPGAIGILRISGPKCKSIASQFLYKNNTPLTETYLSQRKRSAIYCDFLVQGKSYDKIVALYFESPNSYTGEDLLELHFHGNPILLKDALQALFLAGCRPAVQGEFTKRAYLNGKSSLSQAEAIGRLIESRSRFELELAQKNVFGSISQLCSKLRSDLISLKAECEAEIDFSTEDLTFESIEQRKQRIQNVRDLCEKLILDSKIAESLILKSTVVLFGAPNTGKSSLMNRLIGKDRSIISDVPGTTRDYIAEELFLDGMPIRLVDTAGIRQTEDQIEKLGIERSEREAASANLRLVLLDSSLPWKIEMIESLALKDGDECILIANKIDQRHPTWTEDIFNFLETKFQTVQISCKSGEGLEVLLHILKEKLQESESKEDLVLLEDRQMYHFQKISEHLTQTIQHIDHQTPAEIYIEEINDAIREVGEVNGHVENEEILGRIFSKFCVGK</sequence>
<comment type="similarity">
    <text evidence="1 10 11">Belongs to the TRAFAC class TrmE-Era-EngA-EngB-Septin-like GTPase superfamily. TrmE GTPase family.</text>
</comment>
<feature type="binding site" evidence="10">
    <location>
        <begin position="232"/>
        <end position="237"/>
    </location>
    <ligand>
        <name>GTP</name>
        <dbReference type="ChEBI" id="CHEBI:37565"/>
    </ligand>
</feature>
<dbReference type="GO" id="GO:0005525">
    <property type="term" value="F:GTP binding"/>
    <property type="evidence" value="ECO:0007669"/>
    <property type="project" value="UniProtKB-UniRule"/>
</dbReference>
<dbReference type="InterPro" id="IPR031168">
    <property type="entry name" value="G_TrmE"/>
</dbReference>
<keyword evidence="8 10" id="KW-0630">Potassium</keyword>
<keyword evidence="6 10" id="KW-0378">Hydrolase</keyword>
<dbReference type="GO" id="GO:0003924">
    <property type="term" value="F:GTPase activity"/>
    <property type="evidence" value="ECO:0007669"/>
    <property type="project" value="UniProtKB-UniRule"/>
</dbReference>
<dbReference type="GO" id="GO:0030488">
    <property type="term" value="P:tRNA methylation"/>
    <property type="evidence" value="ECO:0007669"/>
    <property type="project" value="TreeGrafter"/>
</dbReference>
<evidence type="ECO:0000256" key="5">
    <source>
        <dbReference type="ARBA" id="ARBA00022741"/>
    </source>
</evidence>
<evidence type="ECO:0000256" key="2">
    <source>
        <dbReference type="ARBA" id="ARBA00022490"/>
    </source>
</evidence>
<feature type="binding site" evidence="10">
    <location>
        <position position="126"/>
    </location>
    <ligand>
        <name>(6S)-5-formyl-5,6,7,8-tetrahydrofolate</name>
        <dbReference type="ChEBI" id="CHEBI:57457"/>
    </ligand>
</feature>
<feature type="binding site" evidence="10">
    <location>
        <begin position="251"/>
        <end position="257"/>
    </location>
    <ligand>
        <name>GTP</name>
        <dbReference type="ChEBI" id="CHEBI:37565"/>
    </ligand>
</feature>
<dbReference type="PANTHER" id="PTHR42714">
    <property type="entry name" value="TRNA MODIFICATION GTPASE GTPBP3"/>
    <property type="match status" value="1"/>
</dbReference>
<dbReference type="PROSITE" id="PS51709">
    <property type="entry name" value="G_TRME"/>
    <property type="match status" value="1"/>
</dbReference>
<feature type="domain" description="TrmE-type G" evidence="12">
    <location>
        <begin position="222"/>
        <end position="382"/>
    </location>
</feature>
<dbReference type="EMBL" id="BFBB01000008">
    <property type="protein sequence ID" value="GBF51080.1"/>
    <property type="molecule type" value="Genomic_DNA"/>
</dbReference>
<keyword evidence="3 10" id="KW-0819">tRNA processing</keyword>
<dbReference type="InterPro" id="IPR004520">
    <property type="entry name" value="GTPase_MnmE"/>
</dbReference>
<comment type="caution">
    <text evidence="10">Lacks conserved residue(s) required for the propagation of feature annotation.</text>
</comment>
<keyword evidence="7 10" id="KW-0460">Magnesium</keyword>
<keyword evidence="9 10" id="KW-0342">GTP-binding</keyword>
<dbReference type="InterPro" id="IPR027368">
    <property type="entry name" value="MnmE_dom2"/>
</dbReference>
<dbReference type="Gene3D" id="3.30.1360.120">
    <property type="entry name" value="Probable tRNA modification gtpase trme, domain 1"/>
    <property type="match status" value="1"/>
</dbReference>
<dbReference type="CDD" id="cd04164">
    <property type="entry name" value="trmE"/>
    <property type="match status" value="1"/>
</dbReference>